<proteinExistence type="inferred from homology"/>
<keyword evidence="5" id="KW-0276">Fatty acid metabolism</keyword>
<name>A0A5B9QFR8_9BACT</name>
<dbReference type="RefSeq" id="WP_148076075.1">
    <property type="nucleotide sequence ID" value="NZ_CP042913.1"/>
</dbReference>
<evidence type="ECO:0000256" key="11">
    <source>
        <dbReference type="ARBA" id="ARBA00023268"/>
    </source>
</evidence>
<dbReference type="GO" id="GO:0070403">
    <property type="term" value="F:NAD+ binding"/>
    <property type="evidence" value="ECO:0007669"/>
    <property type="project" value="InterPro"/>
</dbReference>
<dbReference type="EC" id="4.2.1.17" evidence="4"/>
<dbReference type="PANTHER" id="PTHR43612:SF3">
    <property type="entry name" value="TRIFUNCTIONAL ENZYME SUBUNIT ALPHA, MITOCHONDRIAL"/>
    <property type="match status" value="1"/>
</dbReference>
<evidence type="ECO:0000256" key="1">
    <source>
        <dbReference type="ARBA" id="ARBA00005005"/>
    </source>
</evidence>
<dbReference type="Proteomes" id="UP000323917">
    <property type="component" value="Chromosome"/>
</dbReference>
<evidence type="ECO:0000256" key="6">
    <source>
        <dbReference type="ARBA" id="ARBA00022963"/>
    </source>
</evidence>
<comment type="similarity">
    <text evidence="3">In the N-terminal section; belongs to the enoyl-CoA hydratase/isomerase family.</text>
</comment>
<dbReference type="AlphaFoldDB" id="A0A5B9QFR8"/>
<dbReference type="InterPro" id="IPR001753">
    <property type="entry name" value="Enoyl-CoA_hydra/iso"/>
</dbReference>
<dbReference type="InterPro" id="IPR029045">
    <property type="entry name" value="ClpP/crotonase-like_dom_sf"/>
</dbReference>
<protein>
    <recommendedName>
        <fullName evidence="4">enoyl-CoA hydratase</fullName>
        <ecNumber evidence="4">4.2.1.17</ecNumber>
    </recommendedName>
</protein>
<evidence type="ECO:0000256" key="4">
    <source>
        <dbReference type="ARBA" id="ARBA00012076"/>
    </source>
</evidence>
<accession>A0A5B9QFR8</accession>
<comment type="catalytic activity">
    <reaction evidence="12">
        <text>a (3S)-3-hydroxyacyl-CoA + NAD(+) = a 3-oxoacyl-CoA + NADH + H(+)</text>
        <dbReference type="Rhea" id="RHEA:22432"/>
        <dbReference type="ChEBI" id="CHEBI:15378"/>
        <dbReference type="ChEBI" id="CHEBI:57318"/>
        <dbReference type="ChEBI" id="CHEBI:57540"/>
        <dbReference type="ChEBI" id="CHEBI:57945"/>
        <dbReference type="ChEBI" id="CHEBI:90726"/>
        <dbReference type="EC" id="1.1.1.35"/>
    </reaction>
</comment>
<dbReference type="FunFam" id="3.40.50.720:FF:000009">
    <property type="entry name" value="Fatty oxidation complex, alpha subunit"/>
    <property type="match status" value="1"/>
</dbReference>
<dbReference type="InterPro" id="IPR006176">
    <property type="entry name" value="3-OHacyl-CoA_DH_NAD-bd"/>
</dbReference>
<dbReference type="UniPathway" id="UPA00659"/>
<dbReference type="Gene3D" id="1.10.1040.50">
    <property type="match status" value="1"/>
</dbReference>
<dbReference type="Gene3D" id="3.40.50.720">
    <property type="entry name" value="NAD(P)-binding Rossmann-like Domain"/>
    <property type="match status" value="1"/>
</dbReference>
<keyword evidence="10" id="KW-0456">Lyase</keyword>
<evidence type="ECO:0000256" key="10">
    <source>
        <dbReference type="ARBA" id="ARBA00023239"/>
    </source>
</evidence>
<dbReference type="CDD" id="cd06558">
    <property type="entry name" value="crotonase-like"/>
    <property type="match status" value="1"/>
</dbReference>
<gene>
    <name evidence="15" type="primary">fadB</name>
    <name evidence="15" type="ORF">Pr1d_52550</name>
</gene>
<reference evidence="15 16" key="1">
    <citation type="submission" date="2019-08" db="EMBL/GenBank/DDBJ databases">
        <title>Deep-cultivation of Planctomycetes and their phenomic and genomic characterization uncovers novel biology.</title>
        <authorList>
            <person name="Wiegand S."/>
            <person name="Jogler M."/>
            <person name="Boedeker C."/>
            <person name="Pinto D."/>
            <person name="Vollmers J."/>
            <person name="Rivas-Marin E."/>
            <person name="Kohn T."/>
            <person name="Peeters S.H."/>
            <person name="Heuer A."/>
            <person name="Rast P."/>
            <person name="Oberbeckmann S."/>
            <person name="Bunk B."/>
            <person name="Jeske O."/>
            <person name="Meyerdierks A."/>
            <person name="Storesund J.E."/>
            <person name="Kallscheuer N."/>
            <person name="Luecker S."/>
            <person name="Lage O.M."/>
            <person name="Pohl T."/>
            <person name="Merkel B.J."/>
            <person name="Hornburger P."/>
            <person name="Mueller R.-W."/>
            <person name="Bruemmer F."/>
            <person name="Labrenz M."/>
            <person name="Spormann A.M."/>
            <person name="Op den Camp H."/>
            <person name="Overmann J."/>
            <person name="Amann R."/>
            <person name="Jetten M.S.M."/>
            <person name="Mascher T."/>
            <person name="Medema M.H."/>
            <person name="Devos D.P."/>
            <person name="Kaster A.-K."/>
            <person name="Ovreas L."/>
            <person name="Rohde M."/>
            <person name="Galperin M.Y."/>
            <person name="Jogler C."/>
        </authorList>
    </citation>
    <scope>NUCLEOTIDE SEQUENCE [LARGE SCALE GENOMIC DNA]</scope>
    <source>
        <strain evidence="15 16">Pr1d</strain>
    </source>
</reference>
<dbReference type="PANTHER" id="PTHR43612">
    <property type="entry name" value="TRIFUNCTIONAL ENZYME SUBUNIT ALPHA"/>
    <property type="match status" value="1"/>
</dbReference>
<dbReference type="KEGG" id="bgok:Pr1d_52550"/>
<evidence type="ECO:0000313" key="16">
    <source>
        <dbReference type="Proteomes" id="UP000323917"/>
    </source>
</evidence>
<dbReference type="PROSITE" id="PS00067">
    <property type="entry name" value="3HCDH"/>
    <property type="match status" value="1"/>
</dbReference>
<evidence type="ECO:0000313" key="15">
    <source>
        <dbReference type="EMBL" id="QEG37907.1"/>
    </source>
</evidence>
<evidence type="ECO:0000256" key="12">
    <source>
        <dbReference type="ARBA" id="ARBA00049556"/>
    </source>
</evidence>
<evidence type="ECO:0000256" key="2">
    <source>
        <dbReference type="ARBA" id="ARBA00007005"/>
    </source>
</evidence>
<keyword evidence="8" id="KW-0520">NAD</keyword>
<dbReference type="SUPFAM" id="SSF48179">
    <property type="entry name" value="6-phosphogluconate dehydrogenase C-terminal domain-like"/>
    <property type="match status" value="2"/>
</dbReference>
<dbReference type="InterPro" id="IPR006180">
    <property type="entry name" value="3-OHacyl-CoA_DH_CS"/>
</dbReference>
<evidence type="ECO:0000256" key="5">
    <source>
        <dbReference type="ARBA" id="ARBA00022832"/>
    </source>
</evidence>
<dbReference type="InterPro" id="IPR050136">
    <property type="entry name" value="FA_oxidation_alpha_subunit"/>
</dbReference>
<comment type="pathway">
    <text evidence="1">Lipid metabolism; fatty acid beta-oxidation.</text>
</comment>
<evidence type="ECO:0000259" key="14">
    <source>
        <dbReference type="Pfam" id="PF02737"/>
    </source>
</evidence>
<keyword evidence="11" id="KW-0511">Multifunctional enzyme</keyword>
<comment type="similarity">
    <text evidence="2">In the central section; belongs to the 3-hydroxyacyl-CoA dehydrogenase family.</text>
</comment>
<feature type="domain" description="3-hydroxyacyl-CoA dehydrogenase C-terminal" evidence="13">
    <location>
        <begin position="497"/>
        <end position="590"/>
    </location>
</feature>
<sequence length="712" mass="76044">MSDPSILALDYPADDVAVITINDPTKKVNILSRAVLAELAGLLDELESRSGVAGLIFQSTKPGNFIAGANLEEFVASIDKPKEEIVELSREGHQLFGRLSQCSFVTVAAIGGLCIGGGAELAAWCDRRIMANDDKAKFGFPEVKLGLFPGWGGTARTPRIVGLSNALELVTGGENIDTAAAEAMGLAIAAPADRLLEEAIALVRSEHETKEYLADRERWSGPISISDTELAFLGASASAFIQGKTKGHYPAPMAALEVMLNAAGVDLETACQMEAEGFAELFGSPENRALLNVFFLQDHNKKVSGPPDSEAREIQTAAVVGAGVMGQGIAAANVKRRIPVTLGDTSAEAIARGVQGVITEVSYNKETKKPDAQRALDFLPLLNGTENDAEVAQADIVIEAIYENAEAKRALYAKLEPQLGEQAILCSNTSTIPITELAHGLEHPERFCGLHFFNPVRQMPLVEVIRGKQTSGDTIATAVAYAKVIGKSPIVVQDGPGFLVNRVLLPYMNEALLLLESGASIKAVDKAAKSFGMPMGPIELYDTVGLDIALHAGKVMHEAFPDRVVPSKILPAMVEAGRIGKKADKGFFDYMTDSKGRTKSQPSPEAAAIIEKVSAGECADDLTDRLFLPMLLEATRVVEDGIVTDVRDVDLGLIYGIGFPPFKGGLFFWADTLGAAAIVEKLESFQPLGERYAPTKMLLEHADKGKAFYPKL</sequence>
<keyword evidence="7" id="KW-0560">Oxidoreductase</keyword>
<evidence type="ECO:0000256" key="9">
    <source>
        <dbReference type="ARBA" id="ARBA00023098"/>
    </source>
</evidence>
<evidence type="ECO:0000256" key="8">
    <source>
        <dbReference type="ARBA" id="ARBA00023027"/>
    </source>
</evidence>
<dbReference type="OrthoDB" id="9771883at2"/>
<evidence type="ECO:0000259" key="13">
    <source>
        <dbReference type="Pfam" id="PF00725"/>
    </source>
</evidence>
<dbReference type="EMBL" id="CP042913">
    <property type="protein sequence ID" value="QEG37907.1"/>
    <property type="molecule type" value="Genomic_DNA"/>
</dbReference>
<dbReference type="SUPFAM" id="SSF51735">
    <property type="entry name" value="NAD(P)-binding Rossmann-fold domains"/>
    <property type="match status" value="1"/>
</dbReference>
<dbReference type="Pfam" id="PF00725">
    <property type="entry name" value="3HCDH"/>
    <property type="match status" value="2"/>
</dbReference>
<dbReference type="Gene3D" id="3.90.226.10">
    <property type="entry name" value="2-enoyl-CoA Hydratase, Chain A, domain 1"/>
    <property type="match status" value="1"/>
</dbReference>
<dbReference type="GO" id="GO:0006635">
    <property type="term" value="P:fatty acid beta-oxidation"/>
    <property type="evidence" value="ECO:0007669"/>
    <property type="project" value="UniProtKB-UniPathway"/>
</dbReference>
<dbReference type="InterPro" id="IPR008927">
    <property type="entry name" value="6-PGluconate_DH-like_C_sf"/>
</dbReference>
<keyword evidence="9" id="KW-0443">Lipid metabolism</keyword>
<dbReference type="Pfam" id="PF02737">
    <property type="entry name" value="3HCDH_N"/>
    <property type="match status" value="1"/>
</dbReference>
<organism evidence="15 16">
    <name type="scientific">Bythopirellula goksoeyrii</name>
    <dbReference type="NCBI Taxonomy" id="1400387"/>
    <lineage>
        <taxon>Bacteria</taxon>
        <taxon>Pseudomonadati</taxon>
        <taxon>Planctomycetota</taxon>
        <taxon>Planctomycetia</taxon>
        <taxon>Pirellulales</taxon>
        <taxon>Lacipirellulaceae</taxon>
        <taxon>Bythopirellula</taxon>
    </lineage>
</organism>
<dbReference type="Pfam" id="PF00378">
    <property type="entry name" value="ECH_1"/>
    <property type="match status" value="1"/>
</dbReference>
<dbReference type="GO" id="GO:0004300">
    <property type="term" value="F:enoyl-CoA hydratase activity"/>
    <property type="evidence" value="ECO:0007669"/>
    <property type="project" value="UniProtKB-EC"/>
</dbReference>
<dbReference type="InterPro" id="IPR006108">
    <property type="entry name" value="3HC_DH_C"/>
</dbReference>
<evidence type="ECO:0000256" key="3">
    <source>
        <dbReference type="ARBA" id="ARBA00008750"/>
    </source>
</evidence>
<dbReference type="InterPro" id="IPR036291">
    <property type="entry name" value="NAD(P)-bd_dom_sf"/>
</dbReference>
<dbReference type="GO" id="GO:0016509">
    <property type="term" value="F:long-chain (3S)-3-hydroxyacyl-CoA dehydrogenase (NAD+) activity"/>
    <property type="evidence" value="ECO:0007669"/>
    <property type="project" value="TreeGrafter"/>
</dbReference>
<keyword evidence="16" id="KW-1185">Reference proteome</keyword>
<feature type="domain" description="3-hydroxyacyl-CoA dehydrogenase NAD binding" evidence="14">
    <location>
        <begin position="317"/>
        <end position="494"/>
    </location>
</feature>
<dbReference type="SUPFAM" id="SSF52096">
    <property type="entry name" value="ClpP/crotonase"/>
    <property type="match status" value="1"/>
</dbReference>
<keyword evidence="6" id="KW-0442">Lipid degradation</keyword>
<evidence type="ECO:0000256" key="7">
    <source>
        <dbReference type="ARBA" id="ARBA00023002"/>
    </source>
</evidence>
<feature type="domain" description="3-hydroxyacyl-CoA dehydrogenase C-terminal" evidence="13">
    <location>
        <begin position="623"/>
        <end position="706"/>
    </location>
</feature>